<keyword evidence="2" id="KW-1185">Reference proteome</keyword>
<sequence length="310" mass="36363">MDNDLQQYARQYMDRQNNRPIPEFEGYSPNEMQYLLHDPFGPDSPLKLNLLDEADYRLIPMLNMIRYLGGRLKKTGEMKLTAKGFLPVKIVADLYEQGFYKEEMIESGIVKLYKQTDSHSIDLARKLSDIAGLTKKRNNKLSLTKNGEKLLGNNAELLRQLLLTFCYKFNWAYYDRYESERIGQIGFAFSLVLLKRYGDKKRRDTFYAKKYFRAFPDLYEGGDAQTEIEENPWNPASRCYFIRTFERFLHLFGLVEIETEKVSMKERWSPEKHYITRTALFHRLISCAPHRKFPSGHVPPGVPKINGNPL</sequence>
<dbReference type="EMBL" id="JAFIDN010000011">
    <property type="protein sequence ID" value="MBP3193487.1"/>
    <property type="molecule type" value="Genomic_DNA"/>
</dbReference>
<comment type="caution">
    <text evidence="1">The sequence shown here is derived from an EMBL/GenBank/DDBJ whole genome shotgun (WGS) entry which is preliminary data.</text>
</comment>
<organism evidence="1 2">
    <name type="scientific">Natronogracilivirga saccharolytica</name>
    <dbReference type="NCBI Taxonomy" id="2812953"/>
    <lineage>
        <taxon>Bacteria</taxon>
        <taxon>Pseudomonadati</taxon>
        <taxon>Balneolota</taxon>
        <taxon>Balneolia</taxon>
        <taxon>Balneolales</taxon>
        <taxon>Cyclonatronaceae</taxon>
        <taxon>Natronogracilivirga</taxon>
    </lineage>
</organism>
<reference evidence="1" key="1">
    <citation type="submission" date="2021-02" db="EMBL/GenBank/DDBJ databases">
        <title>Natronogracilivirga saccharolytica gen. nov. sp. nov. a new anaerobic, haloalkiliphilic carbohydrate-fermenting bacterium from soda lake and proposing of Cyclonatronumiaceae fam. nov. in the phylum Balneolaeota.</title>
        <authorList>
            <person name="Zhilina T.N."/>
            <person name="Sorokin D.Y."/>
            <person name="Zavarzina D.G."/>
            <person name="Toshchakov S.V."/>
            <person name="Kublanov I.V."/>
        </authorList>
    </citation>
    <scope>NUCLEOTIDE SEQUENCE</scope>
    <source>
        <strain evidence="1">Z-1702</strain>
    </source>
</reference>
<evidence type="ECO:0000313" key="1">
    <source>
        <dbReference type="EMBL" id="MBP3193487.1"/>
    </source>
</evidence>
<dbReference type="AlphaFoldDB" id="A0A8J7UWC6"/>
<accession>A0A8J7UWC6</accession>
<name>A0A8J7UWC6_9BACT</name>
<gene>
    <name evidence="1" type="ORF">NATSA_12500</name>
</gene>
<dbReference type="RefSeq" id="WP_210512945.1">
    <property type="nucleotide sequence ID" value="NZ_JAFIDN010000011.1"/>
</dbReference>
<protein>
    <submittedName>
        <fullName evidence="1">Uncharacterized protein</fullName>
    </submittedName>
</protein>
<evidence type="ECO:0000313" key="2">
    <source>
        <dbReference type="Proteomes" id="UP000673975"/>
    </source>
</evidence>
<proteinExistence type="predicted"/>
<dbReference type="Proteomes" id="UP000673975">
    <property type="component" value="Unassembled WGS sequence"/>
</dbReference>